<evidence type="ECO:0000313" key="1">
    <source>
        <dbReference type="EMBL" id="WUG92340.1"/>
    </source>
</evidence>
<dbReference type="Proteomes" id="UP001341259">
    <property type="component" value="Chromosome"/>
</dbReference>
<reference evidence="1 2" key="1">
    <citation type="submission" date="2022-10" db="EMBL/GenBank/DDBJ databases">
        <title>The complete genomes of actinobacterial strains from the NBC collection.</title>
        <authorList>
            <person name="Joergensen T.S."/>
            <person name="Alvarez Arevalo M."/>
            <person name="Sterndorff E.B."/>
            <person name="Faurdal D."/>
            <person name="Vuksanovic O."/>
            <person name="Mourched A.-S."/>
            <person name="Charusanti P."/>
            <person name="Shaw S."/>
            <person name="Blin K."/>
            <person name="Weber T."/>
        </authorList>
    </citation>
    <scope>NUCLEOTIDE SEQUENCE [LARGE SCALE GENOMIC DNA]</scope>
    <source>
        <strain evidence="1 2">NBC_00456</strain>
    </source>
</reference>
<organism evidence="1 2">
    <name type="scientific">Streptomyces violaceus</name>
    <name type="common">Streptomyces venezuelae</name>
    <dbReference type="NCBI Taxonomy" id="1936"/>
    <lineage>
        <taxon>Bacteria</taxon>
        <taxon>Bacillati</taxon>
        <taxon>Actinomycetota</taxon>
        <taxon>Actinomycetes</taxon>
        <taxon>Kitasatosporales</taxon>
        <taxon>Streptomycetaceae</taxon>
        <taxon>Streptomyces</taxon>
    </lineage>
</organism>
<sequence length="97" mass="11026">MTVRRMSARRAREVIEAAELVKAPDWSDTRHWHVVSDGEVLVVVAPSYGGTSRSGRNGWRWWLADHGPSGDRRREGTIEQAAARGLADWERWSTAER</sequence>
<dbReference type="EMBL" id="CP107906">
    <property type="protein sequence ID" value="WUG92340.1"/>
    <property type="molecule type" value="Genomic_DNA"/>
</dbReference>
<dbReference type="RefSeq" id="WP_328336762.1">
    <property type="nucleotide sequence ID" value="NZ_CP107906.1"/>
</dbReference>
<proteinExistence type="predicted"/>
<gene>
    <name evidence="1" type="ORF">OHB29_04490</name>
</gene>
<evidence type="ECO:0000313" key="2">
    <source>
        <dbReference type="Proteomes" id="UP001341259"/>
    </source>
</evidence>
<accession>A0ABZ1NL63</accession>
<name>A0ABZ1NL63_STRVL</name>
<protein>
    <submittedName>
        <fullName evidence="1">Uncharacterized protein</fullName>
    </submittedName>
</protein>
<keyword evidence="2" id="KW-1185">Reference proteome</keyword>